<dbReference type="AlphaFoldDB" id="A0AAJ0FUD8"/>
<dbReference type="SUPFAM" id="SSF51735">
    <property type="entry name" value="NAD(P)-binding Rossmann-fold domains"/>
    <property type="match status" value="1"/>
</dbReference>
<comment type="caution">
    <text evidence="5">The sequence shown here is derived from an EMBL/GenBank/DDBJ whole genome shotgun (WGS) entry which is preliminary data.</text>
</comment>
<keyword evidence="2" id="KW-0560">Oxidoreductase</keyword>
<dbReference type="Gene3D" id="3.40.50.720">
    <property type="entry name" value="NAD(P)-binding Rossmann-like Domain"/>
    <property type="match status" value="2"/>
</dbReference>
<dbReference type="PROSITE" id="PS00671">
    <property type="entry name" value="D_2_HYDROXYACID_DH_3"/>
    <property type="match status" value="1"/>
</dbReference>
<dbReference type="InterPro" id="IPR029753">
    <property type="entry name" value="D-isomer_DH_CS"/>
</dbReference>
<proteinExistence type="inferred from homology"/>
<feature type="domain" description="D-isomer specific 2-hydroxyacid dehydrogenase NAD-binding" evidence="4">
    <location>
        <begin position="126"/>
        <end position="322"/>
    </location>
</feature>
<evidence type="ECO:0000256" key="3">
    <source>
        <dbReference type="ARBA" id="ARBA00023027"/>
    </source>
</evidence>
<reference evidence="5" key="1">
    <citation type="submission" date="2023-06" db="EMBL/GenBank/DDBJ databases">
        <title>Conoideocrella luteorostrata (Hypocreales: Clavicipitaceae), a potential biocontrol fungus for elongate hemlock scale in United States Christmas tree production areas.</title>
        <authorList>
            <person name="Barrett H."/>
            <person name="Lovett B."/>
            <person name="Macias A.M."/>
            <person name="Stajich J.E."/>
            <person name="Kasson M.T."/>
        </authorList>
    </citation>
    <scope>NUCLEOTIDE SEQUENCE</scope>
    <source>
        <strain evidence="5">ARSEF 14590</strain>
    </source>
</reference>
<dbReference type="EMBL" id="JASWJB010000716">
    <property type="protein sequence ID" value="KAK2589410.1"/>
    <property type="molecule type" value="Genomic_DNA"/>
</dbReference>
<dbReference type="CDD" id="cd12169">
    <property type="entry name" value="PGDH_like_1"/>
    <property type="match status" value="1"/>
</dbReference>
<dbReference type="InterPro" id="IPR006140">
    <property type="entry name" value="D-isomer_DH_NAD-bd"/>
</dbReference>
<dbReference type="Pfam" id="PF02826">
    <property type="entry name" value="2-Hacid_dh_C"/>
    <property type="match status" value="1"/>
</dbReference>
<gene>
    <name evidence="5" type="ORF">QQS21_012914</name>
</gene>
<comment type="similarity">
    <text evidence="1">Belongs to the D-isomer specific 2-hydroxyacid dehydrogenase family.</text>
</comment>
<evidence type="ECO:0000256" key="2">
    <source>
        <dbReference type="ARBA" id="ARBA00023002"/>
    </source>
</evidence>
<dbReference type="Proteomes" id="UP001251528">
    <property type="component" value="Unassembled WGS sequence"/>
</dbReference>
<evidence type="ECO:0000313" key="6">
    <source>
        <dbReference type="Proteomes" id="UP001251528"/>
    </source>
</evidence>
<sequence>MVVNVAVLDDYQGFANTHFSSLDPSNFTVKYFTETLRPYNHPDTSQNVKDELVQRLEPFEVIATMRERTPFPRELIQRLPRLKLLLSCGHRNKAIDMEACQERGIPVTATEDKAGGPVDSTTEHIITMILAACRGIAQNDAAVKSGKWQTSFVTAVSGKTLGLVGLGRLGGAVARIMSVAFGMKIIAWSSNLTQDAADEQAKTQGLPIEGANGEKTFRAVSREELFSASDVISVHLVLSDRSRGLITENDLSRMKPSAFFVNTARGPLVVEKDLLSVLQAGRIRGAALDVFDLEPLPADSEWRNTDWGTNGKSQVLVTPHVAYVEEGLISEFYKQQVADLLRWSEGKALNKTMY</sequence>
<keyword evidence="6" id="KW-1185">Reference proteome</keyword>
<dbReference type="InterPro" id="IPR036291">
    <property type="entry name" value="NAD(P)-bd_dom_sf"/>
</dbReference>
<protein>
    <recommendedName>
        <fullName evidence="4">D-isomer specific 2-hydroxyacid dehydrogenase NAD-binding domain-containing protein</fullName>
    </recommendedName>
</protein>
<evidence type="ECO:0000256" key="1">
    <source>
        <dbReference type="ARBA" id="ARBA00005854"/>
    </source>
</evidence>
<evidence type="ECO:0000313" key="5">
    <source>
        <dbReference type="EMBL" id="KAK2589410.1"/>
    </source>
</evidence>
<keyword evidence="3" id="KW-0520">NAD</keyword>
<organism evidence="5 6">
    <name type="scientific">Conoideocrella luteorostrata</name>
    <dbReference type="NCBI Taxonomy" id="1105319"/>
    <lineage>
        <taxon>Eukaryota</taxon>
        <taxon>Fungi</taxon>
        <taxon>Dikarya</taxon>
        <taxon>Ascomycota</taxon>
        <taxon>Pezizomycotina</taxon>
        <taxon>Sordariomycetes</taxon>
        <taxon>Hypocreomycetidae</taxon>
        <taxon>Hypocreales</taxon>
        <taxon>Clavicipitaceae</taxon>
        <taxon>Conoideocrella</taxon>
    </lineage>
</organism>
<name>A0AAJ0FUD8_9HYPO</name>
<dbReference type="InterPro" id="IPR050857">
    <property type="entry name" value="D-2-hydroxyacid_DH"/>
</dbReference>
<accession>A0AAJ0FUD8</accession>
<dbReference type="GO" id="GO:0016616">
    <property type="term" value="F:oxidoreductase activity, acting on the CH-OH group of donors, NAD or NADP as acceptor"/>
    <property type="evidence" value="ECO:0007669"/>
    <property type="project" value="InterPro"/>
</dbReference>
<dbReference type="PANTHER" id="PTHR42789">
    <property type="entry name" value="D-ISOMER SPECIFIC 2-HYDROXYACID DEHYDROGENASE FAMILY PROTEIN (AFU_ORTHOLOGUE AFUA_6G10090)"/>
    <property type="match status" value="1"/>
</dbReference>
<dbReference type="PANTHER" id="PTHR42789:SF1">
    <property type="entry name" value="D-ISOMER SPECIFIC 2-HYDROXYACID DEHYDROGENASE FAMILY PROTEIN (AFU_ORTHOLOGUE AFUA_6G10090)"/>
    <property type="match status" value="1"/>
</dbReference>
<dbReference type="SUPFAM" id="SSF52283">
    <property type="entry name" value="Formate/glycerate dehydrogenase catalytic domain-like"/>
    <property type="match status" value="1"/>
</dbReference>
<evidence type="ECO:0000259" key="4">
    <source>
        <dbReference type="Pfam" id="PF02826"/>
    </source>
</evidence>
<dbReference type="GO" id="GO:0051287">
    <property type="term" value="F:NAD binding"/>
    <property type="evidence" value="ECO:0007669"/>
    <property type="project" value="InterPro"/>
</dbReference>